<dbReference type="InterPro" id="IPR029058">
    <property type="entry name" value="AB_hydrolase_fold"/>
</dbReference>
<evidence type="ECO:0000313" key="2">
    <source>
        <dbReference type="EMBL" id="RBT66140.1"/>
    </source>
</evidence>
<dbReference type="Gene3D" id="3.40.50.1820">
    <property type="entry name" value="alpha/beta hydrolase"/>
    <property type="match status" value="1"/>
</dbReference>
<reference evidence="2 3" key="1">
    <citation type="submission" date="2015-06" db="EMBL/GenBank/DDBJ databases">
        <title>The Genome Sequence of Enterococcus hirae 88EA1.</title>
        <authorList>
            <consortium name="The Broad Institute Genomics Platform"/>
            <consortium name="The Broad Institute Genome Sequencing Center for Infectious Disease"/>
            <person name="Earl A.M."/>
            <person name="Van Tyne D."/>
            <person name="Lebreton F."/>
            <person name="Saavedra J.T."/>
            <person name="Gilmore M.S."/>
            <person name="Manson McGuire A."/>
            <person name="Clock S."/>
            <person name="Crupain M."/>
            <person name="Rangan U."/>
            <person name="Young S."/>
            <person name="Abouelleil A."/>
            <person name="Cao P."/>
            <person name="Chapman S.B."/>
            <person name="Griggs A."/>
            <person name="Priest M."/>
            <person name="Shea T."/>
            <person name="Wortman J."/>
            <person name="Nusbaum C."/>
            <person name="Birren B."/>
        </authorList>
    </citation>
    <scope>NUCLEOTIDE SEQUENCE [LARGE SCALE GENOMIC DNA]</scope>
    <source>
        <strain evidence="2 3">88EA1</strain>
    </source>
</reference>
<dbReference type="AlphaFoldDB" id="A0AB37IHU8"/>
<comment type="caution">
    <text evidence="2">The sequence shown here is derived from an EMBL/GenBank/DDBJ whole genome shotgun (WGS) entry which is preliminary data.</text>
</comment>
<dbReference type="Proteomes" id="UP000253498">
    <property type="component" value="Unassembled WGS sequence"/>
</dbReference>
<dbReference type="SUPFAM" id="SSF53474">
    <property type="entry name" value="alpha/beta-Hydrolases"/>
    <property type="match status" value="1"/>
</dbReference>
<dbReference type="Pfam" id="PF12146">
    <property type="entry name" value="Hydrolase_4"/>
    <property type="match status" value="1"/>
</dbReference>
<name>A0AB37IHU8_ENTHR</name>
<dbReference type="PANTHER" id="PTHR22946:SF0">
    <property type="entry name" value="DIENELACTONE HYDROLASE DOMAIN-CONTAINING PROTEIN"/>
    <property type="match status" value="1"/>
</dbReference>
<organism evidence="2 3">
    <name type="scientific">Enterococcus hirae</name>
    <dbReference type="NCBI Taxonomy" id="1354"/>
    <lineage>
        <taxon>Bacteria</taxon>
        <taxon>Bacillati</taxon>
        <taxon>Bacillota</taxon>
        <taxon>Bacilli</taxon>
        <taxon>Lactobacillales</taxon>
        <taxon>Enterococcaceae</taxon>
        <taxon>Enterococcus</taxon>
    </lineage>
</organism>
<evidence type="ECO:0000313" key="3">
    <source>
        <dbReference type="Proteomes" id="UP000253498"/>
    </source>
</evidence>
<feature type="domain" description="Serine aminopeptidase S33" evidence="1">
    <location>
        <begin position="25"/>
        <end position="137"/>
    </location>
</feature>
<dbReference type="InterPro" id="IPR050261">
    <property type="entry name" value="FrsA_esterase"/>
</dbReference>
<dbReference type="PANTHER" id="PTHR22946">
    <property type="entry name" value="DIENELACTONE HYDROLASE DOMAIN-CONTAINING PROTEIN-RELATED"/>
    <property type="match status" value="1"/>
</dbReference>
<dbReference type="EMBL" id="LESJ01000011">
    <property type="protein sequence ID" value="RBT66140.1"/>
    <property type="molecule type" value="Genomic_DNA"/>
</dbReference>
<dbReference type="RefSeq" id="WP_096709896.1">
    <property type="nucleotide sequence ID" value="NZ_CP093926.1"/>
</dbReference>
<dbReference type="InterPro" id="IPR022742">
    <property type="entry name" value="Hydrolase_4"/>
</dbReference>
<proteinExistence type="predicted"/>
<accession>A0AB37IHU8</accession>
<gene>
    <name evidence="2" type="ORF">EB03_02838</name>
</gene>
<protein>
    <recommendedName>
        <fullName evidence="1">Serine aminopeptidase S33 domain-containing protein</fullName>
    </recommendedName>
</protein>
<evidence type="ECO:0000259" key="1">
    <source>
        <dbReference type="Pfam" id="PF12146"/>
    </source>
</evidence>
<sequence>MDKFVIEKDNLQCIPCIADIPDNCNKIIIIIHGLSSSKESENASYMMKYFAEKGLGVIAYDQPGHGMEAAANESLLLENCLDSLKSVEQYLIGKYPESEICYFGSSFGGYVLGIYLARGLNSGRKAFMRCAAVIFPQMIVGDVHAEPDPKAMKILNMQGYIETVIDGQNTRFSKEFLEELKANSMIDIYDEAQPDNVEFSFVHGEKDPVVPVQPVKAFAEKHGYPIVVVPYEGHSISNSPDSPAIVADVAYQLFRR</sequence>